<protein>
    <submittedName>
        <fullName evidence="2">Uncharacterized protein</fullName>
    </submittedName>
</protein>
<evidence type="ECO:0000313" key="2">
    <source>
        <dbReference type="EMBL" id="OCH95013.1"/>
    </source>
</evidence>
<keyword evidence="3" id="KW-1185">Reference proteome</keyword>
<dbReference type="Proteomes" id="UP000250043">
    <property type="component" value="Unassembled WGS sequence"/>
</dbReference>
<accession>A0A8E2DSP7</accession>
<dbReference type="EMBL" id="KV722339">
    <property type="protein sequence ID" value="OCH95013.1"/>
    <property type="molecule type" value="Genomic_DNA"/>
</dbReference>
<gene>
    <name evidence="2" type="ORF">OBBRIDRAFT_24375</name>
</gene>
<sequence length="266" mass="28453">MSPCLRLRMMQNIACGSGRCDKCQLDSIRKLSRAWWCAGFGRGSMSARPSDVGGWCTHKQRTHIHRGCTHARRALRTCRCTEAAAARSPAMSGAALSSRSPSRARTIASDISPARRSLATRQRACSGRKLAEGSGFPRVSQPFARPDPTDDGAPTPNPGETHHPDRPVAPAVSSIFCIFSFPTYEQASASLPRGDVAFSAIKAIGLWGVARPRLAGAGADAEESIAEKGGCSGPARQTNCTNDDAACRRDLTEFEGRGNHRHAPCH</sequence>
<proteinExistence type="predicted"/>
<name>A0A8E2DSP7_9APHY</name>
<feature type="region of interest" description="Disordered" evidence="1">
    <location>
        <begin position="121"/>
        <end position="167"/>
    </location>
</feature>
<dbReference type="AlphaFoldDB" id="A0A8E2DSP7"/>
<reference evidence="2 3" key="1">
    <citation type="submission" date="2016-07" db="EMBL/GenBank/DDBJ databases">
        <title>Draft genome of the white-rot fungus Obba rivulosa 3A-2.</title>
        <authorList>
            <consortium name="DOE Joint Genome Institute"/>
            <person name="Miettinen O."/>
            <person name="Riley R."/>
            <person name="Acob R."/>
            <person name="Barry K."/>
            <person name="Cullen D."/>
            <person name="De Vries R."/>
            <person name="Hainaut M."/>
            <person name="Hatakka A."/>
            <person name="Henrissat B."/>
            <person name="Hilden K."/>
            <person name="Kuo R."/>
            <person name="Labutti K."/>
            <person name="Lipzen A."/>
            <person name="Makela M.R."/>
            <person name="Sandor L."/>
            <person name="Spatafora J.W."/>
            <person name="Grigoriev I.V."/>
            <person name="Hibbett D.S."/>
        </authorList>
    </citation>
    <scope>NUCLEOTIDE SEQUENCE [LARGE SCALE GENOMIC DNA]</scope>
    <source>
        <strain evidence="2 3">3A-2</strain>
    </source>
</reference>
<organism evidence="2 3">
    <name type="scientific">Obba rivulosa</name>
    <dbReference type="NCBI Taxonomy" id="1052685"/>
    <lineage>
        <taxon>Eukaryota</taxon>
        <taxon>Fungi</taxon>
        <taxon>Dikarya</taxon>
        <taxon>Basidiomycota</taxon>
        <taxon>Agaricomycotina</taxon>
        <taxon>Agaricomycetes</taxon>
        <taxon>Polyporales</taxon>
        <taxon>Gelatoporiaceae</taxon>
        <taxon>Obba</taxon>
    </lineage>
</organism>
<evidence type="ECO:0000256" key="1">
    <source>
        <dbReference type="SAM" id="MobiDB-lite"/>
    </source>
</evidence>
<evidence type="ECO:0000313" key="3">
    <source>
        <dbReference type="Proteomes" id="UP000250043"/>
    </source>
</evidence>